<proteinExistence type="predicted"/>
<feature type="transmembrane region" description="Helical" evidence="2">
    <location>
        <begin position="999"/>
        <end position="1020"/>
    </location>
</feature>
<feature type="compositionally biased region" description="Low complexity" evidence="1">
    <location>
        <begin position="1393"/>
        <end position="1404"/>
    </location>
</feature>
<feature type="region of interest" description="Disordered" evidence="1">
    <location>
        <begin position="1886"/>
        <end position="1930"/>
    </location>
</feature>
<feature type="compositionally biased region" description="Polar residues" evidence="1">
    <location>
        <begin position="885"/>
        <end position="925"/>
    </location>
</feature>
<feature type="compositionally biased region" description="Basic residues" evidence="1">
    <location>
        <begin position="1596"/>
        <end position="1610"/>
    </location>
</feature>
<feature type="region of interest" description="Disordered" evidence="1">
    <location>
        <begin position="827"/>
        <end position="928"/>
    </location>
</feature>
<dbReference type="InterPro" id="IPR024606">
    <property type="entry name" value="KIAA1549"/>
</dbReference>
<gene>
    <name evidence="3" type="ORF">NDU88_006616</name>
</gene>
<feature type="region of interest" description="Disordered" evidence="1">
    <location>
        <begin position="1577"/>
        <end position="1640"/>
    </location>
</feature>
<keyword evidence="2" id="KW-0472">Membrane</keyword>
<keyword evidence="2" id="KW-0812">Transmembrane</keyword>
<feature type="compositionally biased region" description="Low complexity" evidence="1">
    <location>
        <begin position="848"/>
        <end position="865"/>
    </location>
</feature>
<dbReference type="Pfam" id="PF12877">
    <property type="entry name" value="KIAA1549"/>
    <property type="match status" value="1"/>
</dbReference>
<dbReference type="Proteomes" id="UP001066276">
    <property type="component" value="Chromosome 4_2"/>
</dbReference>
<sequence>MKYSTPCLVTLDHRGCRARRTEEKKSTDPLTMENNETLSFGPIIQQSRTTPKALNNTTVERPDNNTHSAFLPSVTPPLPDTTWLDLGITNNSTVDTIVSESPNTVSNEASLKNEELSNPASHLHLSSAWSPPVLVFDSVFQETTDVFLPVIMPSSSLVDINVDPLTSFSQGDTHVKSTTFVSDGTLLLLSHSETLYETLNPTSTSEDLTHYASQGEAFSALESLNSITFLPFEDSTVILPSVPWNLQSATTIVTQSSLSEKGSSFYSAKFVDSTFVKMVDSSSFTVTVEPTNAASATGIMPVLFSTSLPDVSSSALLEEVFVDPTHLFTSLVVPEIASSITPHLPDSSEMSSQVDIFAELVSPVPSVRPHTSCVHCDYTLVPPHVLSTESIEHDWGSDELETLSFTTSLLGSFTHPTSLITDMYEPEEPSSEVYNTAFPSRLVSLLSLHVIEASEGTTMFSNIYGTSMTSSIFTTSIPADIGSPLETLYDQMTINASLSGFESYYFIPTPTAQLSSGNVRVDIESTFTTSANTTESTAAFEETSLPEAPAFKHTESVIYLGTLTTVFSVDEASEVTDFVLSHSSKLYVLESDNLSFQMYTSSYSLTPSISSSLLPQVSPTVHATYELFGNYSSIISSGIFPTEIFSMDLSQYTPWQTSSLQFLQESEVTPKTSAAENWPTLDFYSRTTVLSDFTPILSKFPETLFTSTSSEASSSLETSFLSFPTTRSTMVLLTYTQPSLTSSGMLDEAVSTFSSTMLLPTETFISSLPAVPSFQTSKSFLISTIMPTVYSSHLPQTVVTTAQLKSSQYVQQTSTIDISTTPISSLIVGTSETKPPPKLPTSLPPPSTISASPSTISASPSTQAPTSPPVSGAPTLSTPPKPPINASSQASTTVETTKATPTSSLSTTSIVRTSGRTTSAPTSKFSTASTTVVVGTAPPTTTTTRQPLVCDINATDAYLVTAVLARTVGMEDIKLLIEELLSVQFSRSVELEVYTIHPAFTFLVISGPLVYTAIAVTNVIRVSSLHRGKDPTVLSVQPYFTAPDTKYQVQTVLQFVPLNMEVGFCNFTQRLERGLAVAFAEVRRLRQEIDDFTIQILNVTVGPIRTMLRKGPVNIVFAVREGIVFLNGSDASNLLRNLSTVEFSFYLGFPVQQVAEPFYYPQLNISQLLKDSWLQTVLLDVNEQKIQEDVFQAEMERKLALLVSEALLQGRRWKRASSAGSSTVQIVNVSRLEGSDNPAALIYFVEDGHGERLEAAKAADLINIVNIQRAAIILGYRIQGVLAQPVNMVQEAPKDSRNLLIIVGVVVPVCLVMIILVILYWKVCRSNKLEFQPDTMSNIQQRQKLQAPTVKGFDFAKQHLGQHNKDDVLIIHEPAPLPVPIKDATPSENGDVPTPKSKTSSKPCKSFRHRGRVTPSDAGSIASDQSSGKESAEETVKASAPPQESKPRKAAKSGVLQTSSGNEQHSSAIFEHVDRVSHSPDVSRRFPSKIQLIAMQPIPARPMHNFVITDRVTETNKINKEIQTALRHKSEIEHHRNKIRLRAKRKGHYEFPAVDLIGLTDTRERHKMYRKAQMQIDKILDPGGNSSPVFIESRKSSRSKRSPKQRRRHQINGSPPDVEKDRLITTDSDGTYKRPPGVSNSAYISDADLVVEPPTPTSCTDLGKFPGSSLHAPTPSQYLPPQPSIEEARQTMHSLLDDAFALVTPTCQTAGPTTTTLPGAIMGQPVTSTPARAERENVQWASSYVHNQAINTPFARYVEFGIPPSSTPSLLPRPGYGQGFMPSTAQDHHHQQQSEVKHSSRAMYTEEMPSVARPRPIGGTAGPAQIQHLTQVGIASRLGAQISELPIGRTGHNQPGVPSWPSYQLEEDFPQSRDKMQVLGHQEYPPSPMFHVPRSSARQPSAPPDHLQHSSHHGPSLYYPGGSTEDLQPGHTSASLIKAIREELLRLSQKQTAVQNFHS</sequence>
<name>A0AAV7SQ62_PLEWA</name>
<accession>A0AAV7SQ62</accession>
<feature type="region of interest" description="Disordered" evidence="1">
    <location>
        <begin position="1652"/>
        <end position="1682"/>
    </location>
</feature>
<organism evidence="3 4">
    <name type="scientific">Pleurodeles waltl</name>
    <name type="common">Iberian ribbed newt</name>
    <dbReference type="NCBI Taxonomy" id="8319"/>
    <lineage>
        <taxon>Eukaryota</taxon>
        <taxon>Metazoa</taxon>
        <taxon>Chordata</taxon>
        <taxon>Craniata</taxon>
        <taxon>Vertebrata</taxon>
        <taxon>Euteleostomi</taxon>
        <taxon>Amphibia</taxon>
        <taxon>Batrachia</taxon>
        <taxon>Caudata</taxon>
        <taxon>Salamandroidea</taxon>
        <taxon>Salamandridae</taxon>
        <taxon>Pleurodelinae</taxon>
        <taxon>Pleurodeles</taxon>
    </lineage>
</organism>
<feature type="compositionally biased region" description="Polar residues" evidence="1">
    <location>
        <begin position="1455"/>
        <end position="1466"/>
    </location>
</feature>
<evidence type="ECO:0008006" key="5">
    <source>
        <dbReference type="Google" id="ProtNLM"/>
    </source>
</evidence>
<evidence type="ECO:0000313" key="4">
    <source>
        <dbReference type="Proteomes" id="UP001066276"/>
    </source>
</evidence>
<feature type="region of interest" description="Disordered" evidence="1">
    <location>
        <begin position="1711"/>
        <end position="1730"/>
    </location>
</feature>
<reference evidence="3" key="1">
    <citation type="journal article" date="2022" name="bioRxiv">
        <title>Sequencing and chromosome-scale assembly of the giantPleurodeles waltlgenome.</title>
        <authorList>
            <person name="Brown T."/>
            <person name="Elewa A."/>
            <person name="Iarovenko S."/>
            <person name="Subramanian E."/>
            <person name="Araus A.J."/>
            <person name="Petzold A."/>
            <person name="Susuki M."/>
            <person name="Suzuki K.-i.T."/>
            <person name="Hayashi T."/>
            <person name="Toyoda A."/>
            <person name="Oliveira C."/>
            <person name="Osipova E."/>
            <person name="Leigh N.D."/>
            <person name="Simon A."/>
            <person name="Yun M.H."/>
        </authorList>
    </citation>
    <scope>NUCLEOTIDE SEQUENCE</scope>
    <source>
        <strain evidence="3">20211129_DDA</strain>
        <tissue evidence="3">Liver</tissue>
    </source>
</reference>
<evidence type="ECO:0000313" key="3">
    <source>
        <dbReference type="EMBL" id="KAJ1166208.1"/>
    </source>
</evidence>
<keyword evidence="2" id="KW-1133">Transmembrane helix</keyword>
<feature type="transmembrane region" description="Helical" evidence="2">
    <location>
        <begin position="1299"/>
        <end position="1321"/>
    </location>
</feature>
<keyword evidence="4" id="KW-1185">Reference proteome</keyword>
<comment type="caution">
    <text evidence="3">The sequence shown here is derived from an EMBL/GenBank/DDBJ whole genome shotgun (WGS) entry which is preliminary data.</text>
</comment>
<dbReference type="EMBL" id="JANPWB010000008">
    <property type="protein sequence ID" value="KAJ1166208.1"/>
    <property type="molecule type" value="Genomic_DNA"/>
</dbReference>
<dbReference type="PANTHER" id="PTHR21590:SF4">
    <property type="entry name" value="UPF0606 PROTEIN KIAA1549"/>
    <property type="match status" value="1"/>
</dbReference>
<protein>
    <recommendedName>
        <fullName evidence="5">KIAA1549</fullName>
    </recommendedName>
</protein>
<dbReference type="PANTHER" id="PTHR21590">
    <property type="entry name" value="SEA DOMAIN-CONTAINING PROTEIN"/>
    <property type="match status" value="1"/>
</dbReference>
<evidence type="ECO:0000256" key="2">
    <source>
        <dbReference type="SAM" id="Phobius"/>
    </source>
</evidence>
<evidence type="ECO:0000256" key="1">
    <source>
        <dbReference type="SAM" id="MobiDB-lite"/>
    </source>
</evidence>
<feature type="region of interest" description="Disordered" evidence="1">
    <location>
        <begin position="1379"/>
        <end position="1466"/>
    </location>
</feature>
<feature type="compositionally biased region" description="Pro residues" evidence="1">
    <location>
        <begin position="834"/>
        <end position="847"/>
    </location>
</feature>